<sequence>MPFWKKFKKNKIPHYVPHSISIVDFETQSDMINHLPVELIKQIFNYLVESIEPIDSLKVWRNYFYLPEHDDSAYYPKERLIAIEKQKSILRMTCGRWNAILLGLLNEINIDIISDFRPTNLQRLTIVNNGQSKAVQSRLDDLFMEKEFFHLNNLSINGCSDLTIKGLMNLPKQLTELKITNCPQITTQDIIILMMKNLKNLKHLMINTNQIFLDDSLFTAIQENLLNLCKLTILIPCEFKTEDLEIQLRKFPNHITELVLSYDSPQNIHYPLTMKDYERMKPIDDDGNTLNQQQVIILDSTDLYPKSMTRLDISRCLFKNNVFALPNTLTHLTVSYPTLPENHENIKLPSTLEYLNISGFIYHISYESESIHQYLNYGEQWIQMLPLNAPSLHTLILHLYTHTPKNLFSYIKSRYAQSLKFLDICICYSPVIEIETCNCEDKNLLGQCCRRSMIQSLINLTELRIHNQVTDGDFENLPNSLKTFCLYSHFEEHISKSILENIKKDDIIQLKTIPQGLFDCSESTTTECICSWFITGKSCL</sequence>
<evidence type="ECO:0000313" key="1">
    <source>
        <dbReference type="EMBL" id="CAG8438615.1"/>
    </source>
</evidence>
<keyword evidence="2" id="KW-1185">Reference proteome</keyword>
<dbReference type="InterPro" id="IPR032675">
    <property type="entry name" value="LRR_dom_sf"/>
</dbReference>
<dbReference type="Gene3D" id="3.80.10.10">
    <property type="entry name" value="Ribonuclease Inhibitor"/>
    <property type="match status" value="1"/>
</dbReference>
<dbReference type="SUPFAM" id="SSF52058">
    <property type="entry name" value="L domain-like"/>
    <property type="match status" value="1"/>
</dbReference>
<evidence type="ECO:0000313" key="2">
    <source>
        <dbReference type="Proteomes" id="UP000789706"/>
    </source>
</evidence>
<dbReference type="AlphaFoldDB" id="A0A9N8V1U3"/>
<proteinExistence type="predicted"/>
<dbReference type="Proteomes" id="UP000789706">
    <property type="component" value="Unassembled WGS sequence"/>
</dbReference>
<reference evidence="1" key="1">
    <citation type="submission" date="2021-06" db="EMBL/GenBank/DDBJ databases">
        <authorList>
            <person name="Kallberg Y."/>
            <person name="Tangrot J."/>
            <person name="Rosling A."/>
        </authorList>
    </citation>
    <scope>NUCLEOTIDE SEQUENCE</scope>
    <source>
        <strain evidence="1">AZ414A</strain>
    </source>
</reference>
<protein>
    <submittedName>
        <fullName evidence="1">9717_t:CDS:1</fullName>
    </submittedName>
</protein>
<comment type="caution">
    <text evidence="1">The sequence shown here is derived from an EMBL/GenBank/DDBJ whole genome shotgun (WGS) entry which is preliminary data.</text>
</comment>
<organism evidence="1 2">
    <name type="scientific">Diversispora eburnea</name>
    <dbReference type="NCBI Taxonomy" id="1213867"/>
    <lineage>
        <taxon>Eukaryota</taxon>
        <taxon>Fungi</taxon>
        <taxon>Fungi incertae sedis</taxon>
        <taxon>Mucoromycota</taxon>
        <taxon>Glomeromycotina</taxon>
        <taxon>Glomeromycetes</taxon>
        <taxon>Diversisporales</taxon>
        <taxon>Diversisporaceae</taxon>
        <taxon>Diversispora</taxon>
    </lineage>
</organism>
<dbReference type="OrthoDB" id="2362230at2759"/>
<name>A0A9N8V1U3_9GLOM</name>
<gene>
    <name evidence="1" type="ORF">DEBURN_LOCUS1249</name>
</gene>
<dbReference type="EMBL" id="CAJVPK010000053">
    <property type="protein sequence ID" value="CAG8438615.1"/>
    <property type="molecule type" value="Genomic_DNA"/>
</dbReference>
<accession>A0A9N8V1U3</accession>